<dbReference type="Gene3D" id="3.30.460.10">
    <property type="entry name" value="Beta Polymerase, domain 2"/>
    <property type="match status" value="1"/>
</dbReference>
<dbReference type="Pfam" id="PF02410">
    <property type="entry name" value="RsfS"/>
    <property type="match status" value="1"/>
</dbReference>
<dbReference type="AlphaFoldDB" id="A0A4R1QT83"/>
<dbReference type="InterPro" id="IPR004394">
    <property type="entry name" value="Iojap/RsfS/C7orf30"/>
</dbReference>
<keyword evidence="2" id="KW-0963">Cytoplasm</keyword>
<evidence type="ECO:0000313" key="3">
    <source>
        <dbReference type="EMBL" id="TCL57116.1"/>
    </source>
</evidence>
<name>A0A4R1QT83_HYDET</name>
<evidence type="ECO:0000256" key="1">
    <source>
        <dbReference type="ARBA" id="ARBA00010574"/>
    </source>
</evidence>
<dbReference type="GO" id="GO:0090071">
    <property type="term" value="P:negative regulation of ribosome biogenesis"/>
    <property type="evidence" value="ECO:0007669"/>
    <property type="project" value="UniProtKB-UniRule"/>
</dbReference>
<dbReference type="GO" id="GO:0043023">
    <property type="term" value="F:ribosomal large subunit binding"/>
    <property type="evidence" value="ECO:0007669"/>
    <property type="project" value="TreeGrafter"/>
</dbReference>
<sequence>MNKILAIAKAAAEEKKAHNPLLLDLRAISGVTDYFLVCSGNNPIQVRAIADNILDHFQKEGVPLPFKEGYHEGLWILLDLGEVVIHILRQEEREFYALEHLWHDAKPLVL</sequence>
<organism evidence="3 4">
    <name type="scientific">Hydrogenispora ethanolica</name>
    <dbReference type="NCBI Taxonomy" id="1082276"/>
    <lineage>
        <taxon>Bacteria</taxon>
        <taxon>Bacillati</taxon>
        <taxon>Bacillota</taxon>
        <taxon>Hydrogenispora</taxon>
    </lineage>
</organism>
<keyword evidence="2" id="KW-0678">Repressor</keyword>
<dbReference type="Proteomes" id="UP000295008">
    <property type="component" value="Unassembled WGS sequence"/>
</dbReference>
<dbReference type="PANTHER" id="PTHR21043">
    <property type="entry name" value="IOJAP SUPERFAMILY ORTHOLOG"/>
    <property type="match status" value="1"/>
</dbReference>
<dbReference type="RefSeq" id="WP_132017182.1">
    <property type="nucleotide sequence ID" value="NZ_SLUN01000047.1"/>
</dbReference>
<dbReference type="GO" id="GO:0005737">
    <property type="term" value="C:cytoplasm"/>
    <property type="evidence" value="ECO:0007669"/>
    <property type="project" value="UniProtKB-SubCell"/>
</dbReference>
<dbReference type="OrthoDB" id="9793681at2"/>
<protein>
    <recommendedName>
        <fullName evidence="2">Ribosomal silencing factor RsfS</fullName>
    </recommendedName>
</protein>
<comment type="caution">
    <text evidence="3">The sequence shown here is derived from an EMBL/GenBank/DDBJ whole genome shotgun (WGS) entry which is preliminary data.</text>
</comment>
<proteinExistence type="inferred from homology"/>
<comment type="subcellular location">
    <subcellularLocation>
        <location evidence="2">Cytoplasm</location>
    </subcellularLocation>
</comment>
<evidence type="ECO:0000256" key="2">
    <source>
        <dbReference type="HAMAP-Rule" id="MF_01477"/>
    </source>
</evidence>
<comment type="similarity">
    <text evidence="1 2">Belongs to the Iojap/RsfS family.</text>
</comment>
<dbReference type="GO" id="GO:0042256">
    <property type="term" value="P:cytosolic ribosome assembly"/>
    <property type="evidence" value="ECO:0007669"/>
    <property type="project" value="UniProtKB-UniRule"/>
</dbReference>
<keyword evidence="4" id="KW-1185">Reference proteome</keyword>
<dbReference type="EMBL" id="SLUN01000047">
    <property type="protein sequence ID" value="TCL57116.1"/>
    <property type="molecule type" value="Genomic_DNA"/>
</dbReference>
<gene>
    <name evidence="2" type="primary">rsfS</name>
    <name evidence="3" type="ORF">EDC14_104719</name>
</gene>
<dbReference type="HAMAP" id="MF_01477">
    <property type="entry name" value="Iojap_RsfS"/>
    <property type="match status" value="1"/>
</dbReference>
<comment type="subunit">
    <text evidence="2">Interacts with ribosomal protein uL14 (rplN).</text>
</comment>
<dbReference type="InterPro" id="IPR043519">
    <property type="entry name" value="NT_sf"/>
</dbReference>
<dbReference type="GO" id="GO:0017148">
    <property type="term" value="P:negative regulation of translation"/>
    <property type="evidence" value="ECO:0007669"/>
    <property type="project" value="UniProtKB-UniRule"/>
</dbReference>
<evidence type="ECO:0000313" key="4">
    <source>
        <dbReference type="Proteomes" id="UP000295008"/>
    </source>
</evidence>
<dbReference type="SUPFAM" id="SSF81301">
    <property type="entry name" value="Nucleotidyltransferase"/>
    <property type="match status" value="1"/>
</dbReference>
<comment type="function">
    <text evidence="2">Functions as a ribosomal silencing factor. Interacts with ribosomal protein uL14 (rplN), blocking formation of intersubunit bridge B8. Prevents association of the 30S and 50S ribosomal subunits and the formation of functional ribosomes, thus repressing translation.</text>
</comment>
<reference evidence="3 4" key="1">
    <citation type="submission" date="2019-03" db="EMBL/GenBank/DDBJ databases">
        <title>Genomic Encyclopedia of Type Strains, Phase IV (KMG-IV): sequencing the most valuable type-strain genomes for metagenomic binning, comparative biology and taxonomic classification.</title>
        <authorList>
            <person name="Goeker M."/>
        </authorList>
    </citation>
    <scope>NUCLEOTIDE SEQUENCE [LARGE SCALE GENOMIC DNA]</scope>
    <source>
        <strain evidence="3 4">LX-B</strain>
    </source>
</reference>
<keyword evidence="2" id="KW-0810">Translation regulation</keyword>
<dbReference type="NCBIfam" id="TIGR00090">
    <property type="entry name" value="rsfS_iojap_ybeB"/>
    <property type="match status" value="1"/>
</dbReference>
<accession>A0A4R1QT83</accession>
<dbReference type="PANTHER" id="PTHR21043:SF0">
    <property type="entry name" value="MITOCHONDRIAL ASSEMBLY OF RIBOSOMAL LARGE SUBUNIT PROTEIN 1"/>
    <property type="match status" value="1"/>
</dbReference>